<evidence type="ECO:0000313" key="2">
    <source>
        <dbReference type="Proteomes" id="UP001281147"/>
    </source>
</evidence>
<keyword evidence="2" id="KW-1185">Reference proteome</keyword>
<protein>
    <submittedName>
        <fullName evidence="1">Uncharacterized protein</fullName>
    </submittedName>
</protein>
<proteinExistence type="predicted"/>
<accession>A0ACC3MNH4</accession>
<comment type="caution">
    <text evidence="1">The sequence shown here is derived from an EMBL/GenBank/DDBJ whole genome shotgun (WGS) entry which is preliminary data.</text>
</comment>
<dbReference type="Proteomes" id="UP001281147">
    <property type="component" value="Unassembled WGS sequence"/>
</dbReference>
<name>A0ACC3MNH4_9PEZI</name>
<reference evidence="1" key="1">
    <citation type="submission" date="2023-07" db="EMBL/GenBank/DDBJ databases">
        <title>Black Yeasts Isolated from many extreme environments.</title>
        <authorList>
            <person name="Coleine C."/>
            <person name="Stajich J.E."/>
            <person name="Selbmann L."/>
        </authorList>
    </citation>
    <scope>NUCLEOTIDE SEQUENCE</scope>
    <source>
        <strain evidence="1">CCFEE 5714</strain>
    </source>
</reference>
<sequence>MASNEGGIEDPFSPPQTSEQENMDTEPNQNAAQPQAAANAAMELPELLEPILLGLDFKTLLLAQRVSTKRRDLISRSQSCQKKLFFAPVEDFEEAVALDMVSKNALLLVEERYRCYIVTKESHTTLLNTHILYYDKDDQIYDWCTLRLRRALLRYTPSSRRGKSSWERVFLAQPPEQPTRVNAAGAEEVEKDADPSSGHKLWSSGWIET</sequence>
<evidence type="ECO:0000313" key="1">
    <source>
        <dbReference type="EMBL" id="KAK3699969.1"/>
    </source>
</evidence>
<organism evidence="1 2">
    <name type="scientific">Vermiconidia calcicola</name>
    <dbReference type="NCBI Taxonomy" id="1690605"/>
    <lineage>
        <taxon>Eukaryota</taxon>
        <taxon>Fungi</taxon>
        <taxon>Dikarya</taxon>
        <taxon>Ascomycota</taxon>
        <taxon>Pezizomycotina</taxon>
        <taxon>Dothideomycetes</taxon>
        <taxon>Dothideomycetidae</taxon>
        <taxon>Mycosphaerellales</taxon>
        <taxon>Extremaceae</taxon>
        <taxon>Vermiconidia</taxon>
    </lineage>
</organism>
<dbReference type="EMBL" id="JAUTXU010000191">
    <property type="protein sequence ID" value="KAK3699969.1"/>
    <property type="molecule type" value="Genomic_DNA"/>
</dbReference>
<gene>
    <name evidence="1" type="ORF">LTR37_016213</name>
</gene>